<dbReference type="OrthoDB" id="412981at2759"/>
<dbReference type="AlphaFoldDB" id="A0A8S3W8N6"/>
<comment type="caution">
    <text evidence="1">The sequence shown here is derived from an EMBL/GenBank/DDBJ whole genome shotgun (WGS) entry which is preliminary data.</text>
</comment>
<accession>A0A8S3W8N6</accession>
<protein>
    <submittedName>
        <fullName evidence="1">(apollo) hypothetical protein</fullName>
    </submittedName>
</protein>
<proteinExistence type="predicted"/>
<dbReference type="EMBL" id="CAJQZP010000212">
    <property type="protein sequence ID" value="CAG4946345.1"/>
    <property type="molecule type" value="Genomic_DNA"/>
</dbReference>
<dbReference type="Proteomes" id="UP000691718">
    <property type="component" value="Unassembled WGS sequence"/>
</dbReference>
<keyword evidence="2" id="KW-1185">Reference proteome</keyword>
<reference evidence="1" key="1">
    <citation type="submission" date="2021-04" db="EMBL/GenBank/DDBJ databases">
        <authorList>
            <person name="Tunstrom K."/>
        </authorList>
    </citation>
    <scope>NUCLEOTIDE SEQUENCE</scope>
</reference>
<evidence type="ECO:0000313" key="1">
    <source>
        <dbReference type="EMBL" id="CAG4946345.1"/>
    </source>
</evidence>
<gene>
    <name evidence="1" type="ORF">PAPOLLO_LOCUS3284</name>
</gene>
<evidence type="ECO:0000313" key="2">
    <source>
        <dbReference type="Proteomes" id="UP000691718"/>
    </source>
</evidence>
<name>A0A8S3W8N6_PARAO</name>
<sequence length="217" mass="24714">MQRLLDLLPPWLDEWRMVVNVGKTTALLTRRLRNLPPQLTLNGQKIAYEKAVTYLGCRIDRALRMTAHVDLVVRRARCARATLRPVLASKLPLKTKVRVYKTYIRSIITYAAPAWYALLSEPLRRRLQAQQNLTLRTIVGAGRYVRNDVIAANLKIDTIQGFVARLARGLFDRADNGPHLHINQLAPLHTRPPDGGPYPRELLSISIRESSNNPQCR</sequence>
<organism evidence="1 2">
    <name type="scientific">Parnassius apollo</name>
    <name type="common">Apollo butterfly</name>
    <name type="synonym">Papilio apollo</name>
    <dbReference type="NCBI Taxonomy" id="110799"/>
    <lineage>
        <taxon>Eukaryota</taxon>
        <taxon>Metazoa</taxon>
        <taxon>Ecdysozoa</taxon>
        <taxon>Arthropoda</taxon>
        <taxon>Hexapoda</taxon>
        <taxon>Insecta</taxon>
        <taxon>Pterygota</taxon>
        <taxon>Neoptera</taxon>
        <taxon>Endopterygota</taxon>
        <taxon>Lepidoptera</taxon>
        <taxon>Glossata</taxon>
        <taxon>Ditrysia</taxon>
        <taxon>Papilionoidea</taxon>
        <taxon>Papilionidae</taxon>
        <taxon>Parnassiinae</taxon>
        <taxon>Parnassini</taxon>
        <taxon>Parnassius</taxon>
        <taxon>Parnassius</taxon>
    </lineage>
</organism>